<feature type="signal peptide" evidence="6">
    <location>
        <begin position="1"/>
        <end position="20"/>
    </location>
</feature>
<reference evidence="9 10" key="1">
    <citation type="submission" date="2023-11" db="EMBL/GenBank/DDBJ databases">
        <title>Dfirmibasis_genome.</title>
        <authorList>
            <person name="Edelbroek B."/>
            <person name="Kjellin J."/>
            <person name="Jerlstrom-Hultqvist J."/>
            <person name="Soderbom F."/>
        </authorList>
    </citation>
    <scope>NUCLEOTIDE SEQUENCE [LARGE SCALE GENOMIC DNA]</scope>
    <source>
        <strain evidence="9 10">TNS-C-14</strain>
    </source>
</reference>
<dbReference type="AlphaFoldDB" id="A0AAN7TYM6"/>
<organism evidence="9 10">
    <name type="scientific">Dictyostelium firmibasis</name>
    <dbReference type="NCBI Taxonomy" id="79012"/>
    <lineage>
        <taxon>Eukaryota</taxon>
        <taxon>Amoebozoa</taxon>
        <taxon>Evosea</taxon>
        <taxon>Eumycetozoa</taxon>
        <taxon>Dictyostelia</taxon>
        <taxon>Dictyosteliales</taxon>
        <taxon>Dictyosteliaceae</taxon>
        <taxon>Dictyostelium</taxon>
    </lineage>
</organism>
<feature type="domain" description="IPT/TIG" evidence="7">
    <location>
        <begin position="286"/>
        <end position="370"/>
    </location>
</feature>
<keyword evidence="10" id="KW-1185">Reference proteome</keyword>
<name>A0AAN7TYM6_9MYCE</name>
<dbReference type="GO" id="GO:0016020">
    <property type="term" value="C:membrane"/>
    <property type="evidence" value="ECO:0007669"/>
    <property type="project" value="UniProtKB-SubCell"/>
</dbReference>
<feature type="compositionally biased region" description="Pro residues" evidence="5">
    <location>
        <begin position="622"/>
        <end position="631"/>
    </location>
</feature>
<accession>A0AAN7TYM6</accession>
<dbReference type="EMBL" id="JAVFKY010000001">
    <property type="protein sequence ID" value="KAK5582369.1"/>
    <property type="molecule type" value="Genomic_DNA"/>
</dbReference>
<proteinExistence type="predicted"/>
<evidence type="ECO:0000256" key="5">
    <source>
        <dbReference type="SAM" id="MobiDB-lite"/>
    </source>
</evidence>
<dbReference type="Gene3D" id="2.60.40.10">
    <property type="entry name" value="Immunoglobulins"/>
    <property type="match status" value="1"/>
</dbReference>
<keyword evidence="2 6" id="KW-0732">Signal</keyword>
<gene>
    <name evidence="9" type="ORF">RB653_003952</name>
</gene>
<feature type="region of interest" description="Disordered" evidence="5">
    <location>
        <begin position="618"/>
        <end position="637"/>
    </location>
</feature>
<dbReference type="PANTHER" id="PTHR31341:SF4">
    <property type="entry name" value="IPT_TIG DOMAIN-CONTAINING PROTEIN-RELATED"/>
    <property type="match status" value="1"/>
</dbReference>
<comment type="caution">
    <text evidence="9">The sequence shown here is derived from an EMBL/GenBank/DDBJ whole genome shotgun (WGS) entry which is preliminary data.</text>
</comment>
<dbReference type="PANTHER" id="PTHR31341">
    <property type="entry name" value="IPT/TIG DOMAIN-CONTAINING PROTEIN-RELATED-RELATED"/>
    <property type="match status" value="1"/>
</dbReference>
<keyword evidence="4" id="KW-0325">Glycoprotein</keyword>
<dbReference type="InterPro" id="IPR052014">
    <property type="entry name" value="Dictyostelium_Tiger"/>
</dbReference>
<evidence type="ECO:0000256" key="4">
    <source>
        <dbReference type="ARBA" id="ARBA00023180"/>
    </source>
</evidence>
<dbReference type="Pfam" id="PF24612">
    <property type="entry name" value="Ig_TgrO1"/>
    <property type="match status" value="1"/>
</dbReference>
<dbReference type="SUPFAM" id="SSF81296">
    <property type="entry name" value="E set domains"/>
    <property type="match status" value="1"/>
</dbReference>
<sequence length="664" mass="73299">MKKIIFLIFLLSFLICVAQSIRAPNPESIDTTPTNITYRFKDTESYYTNWTMKYNSTSFVDVKVSFDCKTSGGFRICSLITNRQMSRLFGTTSSTFCAMDSTGTICYISMTNSKVPSPINVKFSSRPPTKGGDIIVTGNYLRLLTSQLNYIQSSTNAIIKVKGDFEDPNFDCNNLTLTFPPGSGKMNLMFDLSSNLEISYASPIIDSVVYNQANSKFSISGDNFSTKKQLINILFNGVSQNNFSITQNDTAIEVENYIQNNGGPILIQLSVNNVSMSSAFSYCLSPITESINSISNHIGGIITIKGSYFNNAIEKINVTIGNKDCKVINSTLNEIQCQMDPNEIGGSNLKVLVNIDGCINNSSSKLEFTYGRPTINSYLPIKSNDTTVTIVGINFGLINETIVRIEGLQNDITPISISNDETQLVFSIHQYKCKPIVSIIHNNISSNSIKIQTQFSIYALNAPFISNATLDIALVNYDCSNTEDVFAVIVIKSTFTSTCSKPIIKPNSEYYSTTCPIVPSTGKRTILVYYKSEQVTTQFLYMAPILSSFGINNMTVTVNGLNFGYNTSLIKATFSGRNPHILTTNDNKFTFDLFESDYDSPISIVVDGIDSQSQLQISVKPTPSPTSPPSKPVKTDSSSPIISINYNLFFSISLLHLIVYKLFL</sequence>
<dbReference type="Proteomes" id="UP001344447">
    <property type="component" value="Unassembled WGS sequence"/>
</dbReference>
<evidence type="ECO:0000256" key="3">
    <source>
        <dbReference type="ARBA" id="ARBA00023136"/>
    </source>
</evidence>
<dbReference type="InterPro" id="IPR013783">
    <property type="entry name" value="Ig-like_fold"/>
</dbReference>
<evidence type="ECO:0000256" key="6">
    <source>
        <dbReference type="SAM" id="SignalP"/>
    </source>
</evidence>
<dbReference type="InterPro" id="IPR057594">
    <property type="entry name" value="TgrO1-like_Ig"/>
</dbReference>
<dbReference type="CDD" id="cd00603">
    <property type="entry name" value="IPT_PCSR"/>
    <property type="match status" value="1"/>
</dbReference>
<keyword evidence="3" id="KW-0472">Membrane</keyword>
<evidence type="ECO:0000259" key="8">
    <source>
        <dbReference type="Pfam" id="PF24612"/>
    </source>
</evidence>
<evidence type="ECO:0000256" key="1">
    <source>
        <dbReference type="ARBA" id="ARBA00004370"/>
    </source>
</evidence>
<evidence type="ECO:0008006" key="11">
    <source>
        <dbReference type="Google" id="ProtNLM"/>
    </source>
</evidence>
<evidence type="ECO:0000259" key="7">
    <source>
        <dbReference type="Pfam" id="PF01833"/>
    </source>
</evidence>
<evidence type="ECO:0000313" key="9">
    <source>
        <dbReference type="EMBL" id="KAK5582369.1"/>
    </source>
</evidence>
<dbReference type="InterPro" id="IPR002909">
    <property type="entry name" value="IPT_dom"/>
</dbReference>
<evidence type="ECO:0000256" key="2">
    <source>
        <dbReference type="ARBA" id="ARBA00022729"/>
    </source>
</evidence>
<dbReference type="InterPro" id="IPR014756">
    <property type="entry name" value="Ig_E-set"/>
</dbReference>
<comment type="subcellular location">
    <subcellularLocation>
        <location evidence="1">Membrane</location>
    </subcellularLocation>
</comment>
<protein>
    <recommendedName>
        <fullName evidence="11">IPT/TIG domain-containing protein</fullName>
    </recommendedName>
</protein>
<evidence type="ECO:0000313" key="10">
    <source>
        <dbReference type="Proteomes" id="UP001344447"/>
    </source>
</evidence>
<feature type="chain" id="PRO_5042871868" description="IPT/TIG domain-containing protein" evidence="6">
    <location>
        <begin position="21"/>
        <end position="664"/>
    </location>
</feature>
<dbReference type="Pfam" id="PF01833">
    <property type="entry name" value="TIG"/>
    <property type="match status" value="1"/>
</dbReference>
<feature type="domain" description="TgrO1-like immunoglobulin-like" evidence="8">
    <location>
        <begin position="125"/>
        <end position="200"/>
    </location>
</feature>